<evidence type="ECO:0000313" key="2">
    <source>
        <dbReference type="Proteomes" id="UP001595976"/>
    </source>
</evidence>
<organism evidence="1 2">
    <name type="scientific">Bosea minatitlanensis</name>
    <dbReference type="NCBI Taxonomy" id="128782"/>
    <lineage>
        <taxon>Bacteria</taxon>
        <taxon>Pseudomonadati</taxon>
        <taxon>Pseudomonadota</taxon>
        <taxon>Alphaproteobacteria</taxon>
        <taxon>Hyphomicrobiales</taxon>
        <taxon>Boseaceae</taxon>
        <taxon>Bosea</taxon>
    </lineage>
</organism>
<proteinExistence type="predicted"/>
<dbReference type="Proteomes" id="UP001595976">
    <property type="component" value="Unassembled WGS sequence"/>
</dbReference>
<protein>
    <submittedName>
        <fullName evidence="1">Glycosyltransferase family 2 protein</fullName>
        <ecNumber evidence="1">2.4.-.-</ecNumber>
    </submittedName>
</protein>
<dbReference type="Gene3D" id="3.90.550.10">
    <property type="entry name" value="Spore Coat Polysaccharide Biosynthesis Protein SpsA, Chain A"/>
    <property type="match status" value="1"/>
</dbReference>
<keyword evidence="1" id="KW-0328">Glycosyltransferase</keyword>
<reference evidence="2" key="1">
    <citation type="journal article" date="2019" name="Int. J. Syst. Evol. Microbiol.">
        <title>The Global Catalogue of Microorganisms (GCM) 10K type strain sequencing project: providing services to taxonomists for standard genome sequencing and annotation.</title>
        <authorList>
            <consortium name="The Broad Institute Genomics Platform"/>
            <consortium name="The Broad Institute Genome Sequencing Center for Infectious Disease"/>
            <person name="Wu L."/>
            <person name="Ma J."/>
        </authorList>
    </citation>
    <scope>NUCLEOTIDE SEQUENCE [LARGE SCALE GENOMIC DNA]</scope>
    <source>
        <strain evidence="2">CGMCC 1.15643</strain>
    </source>
</reference>
<dbReference type="SUPFAM" id="SSF53448">
    <property type="entry name" value="Nucleotide-diphospho-sugar transferases"/>
    <property type="match status" value="1"/>
</dbReference>
<accession>A0ABW0F472</accession>
<name>A0ABW0F472_9HYPH</name>
<keyword evidence="1" id="KW-0808">Transferase</keyword>
<keyword evidence="2" id="KW-1185">Reference proteome</keyword>
<evidence type="ECO:0000313" key="1">
    <source>
        <dbReference type="EMBL" id="MFC5294204.1"/>
    </source>
</evidence>
<dbReference type="RefSeq" id="WP_158444993.1">
    <property type="nucleotide sequence ID" value="NZ_JAOAOS010000022.1"/>
</dbReference>
<gene>
    <name evidence="1" type="ORF">ACFPK2_14530</name>
</gene>
<comment type="caution">
    <text evidence="1">The sequence shown here is derived from an EMBL/GenBank/DDBJ whole genome shotgun (WGS) entry which is preliminary data.</text>
</comment>
<sequence length="292" mass="31724">MRIVVGIATAGRREVLCDTLAALAGQRRRPDEILVCPAQEEDVDWAFAATLAVPVRRLAPRRGLCLQRNAILDAIAEADLLLFFDDDFLPAQDFIAAAEALFSGQGDVVVATGEVLADGIHGPGLGAEEARAILARDRPPATARLIPVENAYGCNMAFRMAAIRAAGVRFDENLPLYGWQEDTDFCAQLAGQGRIVRSTALRGVHRGSKRGRTSGLRFGYSQIANPFYLVRKGTLRPRRALRMAAGNIAANIGGSLKPNNPVDRRGRLKGNCLAFWDLLRGRLAPQRILSLE</sequence>
<dbReference type="InterPro" id="IPR029044">
    <property type="entry name" value="Nucleotide-diphossugar_trans"/>
</dbReference>
<dbReference type="EC" id="2.4.-.-" evidence="1"/>
<dbReference type="EMBL" id="JBHSLI010000005">
    <property type="protein sequence ID" value="MFC5294204.1"/>
    <property type="molecule type" value="Genomic_DNA"/>
</dbReference>
<dbReference type="GO" id="GO:0016757">
    <property type="term" value="F:glycosyltransferase activity"/>
    <property type="evidence" value="ECO:0007669"/>
    <property type="project" value="UniProtKB-KW"/>
</dbReference>